<dbReference type="PROSITE" id="PS51355">
    <property type="entry name" value="GLUTATHIONE_PEROXID_3"/>
    <property type="match status" value="1"/>
</dbReference>
<keyword evidence="5" id="KW-0732">Signal</keyword>
<reference evidence="7" key="1">
    <citation type="submission" date="2025-08" db="UniProtKB">
        <authorList>
            <consortium name="RefSeq"/>
        </authorList>
    </citation>
    <scope>IDENTIFICATION</scope>
    <source>
        <tissue evidence="7">Testes</tissue>
    </source>
</reference>
<keyword evidence="3" id="KW-0575">Peroxidase</keyword>
<evidence type="ECO:0000256" key="3">
    <source>
        <dbReference type="ARBA" id="ARBA00022559"/>
    </source>
</evidence>
<dbReference type="Pfam" id="PF00255">
    <property type="entry name" value="GSHPx"/>
    <property type="match status" value="1"/>
</dbReference>
<proteinExistence type="inferred from homology"/>
<evidence type="ECO:0000256" key="2">
    <source>
        <dbReference type="ARBA" id="ARBA00012310"/>
    </source>
</evidence>
<comment type="similarity">
    <text evidence="1">Belongs to the glutathione peroxidase family.</text>
</comment>
<dbReference type="Proteomes" id="UP000694865">
    <property type="component" value="Unplaced"/>
</dbReference>
<gene>
    <name evidence="7" type="primary">LOC102800467</name>
</gene>
<accession>A0ABM0MZ21</accession>
<dbReference type="PIRSF" id="PIRSF000303">
    <property type="entry name" value="Glutathion_perox"/>
    <property type="match status" value="1"/>
</dbReference>
<dbReference type="InterPro" id="IPR036249">
    <property type="entry name" value="Thioredoxin-like_sf"/>
</dbReference>
<evidence type="ECO:0000256" key="1">
    <source>
        <dbReference type="ARBA" id="ARBA00006926"/>
    </source>
</evidence>
<dbReference type="EC" id="1.11.1.9" evidence="2"/>
<name>A0ABM0MZ21_SACKO</name>
<dbReference type="GeneID" id="102800467"/>
<evidence type="ECO:0000256" key="4">
    <source>
        <dbReference type="ARBA" id="ARBA00023002"/>
    </source>
</evidence>
<dbReference type="RefSeq" id="XP_006825262.1">
    <property type="nucleotide sequence ID" value="XM_006825199.1"/>
</dbReference>
<evidence type="ECO:0000256" key="5">
    <source>
        <dbReference type="SAM" id="SignalP"/>
    </source>
</evidence>
<sequence length="219" mass="25092">MLFRLGAFVLLTLVAVTHGTKKYCEIVDPAKTFHSYGAVSLHTGEPVTFDQYIGWTLLVIPVATYDDLNHQYLEFNQLQTEFLSQNFTILAYPTTEFWKKEPGSNDEILNGLREVRPGGGYVPNFEIFEKVNVNGATQTDAWAYIKGNCHSPVDELGDSKYLFWEPFNNRDVRWTFLERIIIGADGLPYIRYNDPSDPYTPGGLRDDIEQYLRDGYIDL</sequence>
<keyword evidence="6" id="KW-1185">Reference proteome</keyword>
<dbReference type="SUPFAM" id="SSF52833">
    <property type="entry name" value="Thioredoxin-like"/>
    <property type="match status" value="1"/>
</dbReference>
<evidence type="ECO:0000313" key="6">
    <source>
        <dbReference type="Proteomes" id="UP000694865"/>
    </source>
</evidence>
<dbReference type="PANTHER" id="PTHR11592:SF32">
    <property type="entry name" value="GLUTATHIONE PEROXIDASE 3"/>
    <property type="match status" value="1"/>
</dbReference>
<organism evidence="6 7">
    <name type="scientific">Saccoglossus kowalevskii</name>
    <name type="common">Acorn worm</name>
    <dbReference type="NCBI Taxonomy" id="10224"/>
    <lineage>
        <taxon>Eukaryota</taxon>
        <taxon>Metazoa</taxon>
        <taxon>Hemichordata</taxon>
        <taxon>Enteropneusta</taxon>
        <taxon>Harrimaniidae</taxon>
        <taxon>Saccoglossus</taxon>
    </lineage>
</organism>
<dbReference type="PANTHER" id="PTHR11592">
    <property type="entry name" value="GLUTATHIONE PEROXIDASE"/>
    <property type="match status" value="1"/>
</dbReference>
<protein>
    <recommendedName>
        <fullName evidence="2">glutathione peroxidase</fullName>
        <ecNumber evidence="2">1.11.1.9</ecNumber>
    </recommendedName>
</protein>
<evidence type="ECO:0000313" key="7">
    <source>
        <dbReference type="RefSeq" id="XP_006825262.1"/>
    </source>
</evidence>
<feature type="signal peptide" evidence="5">
    <location>
        <begin position="1"/>
        <end position="19"/>
    </location>
</feature>
<keyword evidence="4" id="KW-0560">Oxidoreductase</keyword>
<feature type="chain" id="PRO_5045899851" description="glutathione peroxidase" evidence="5">
    <location>
        <begin position="20"/>
        <end position="219"/>
    </location>
</feature>
<dbReference type="InterPro" id="IPR000889">
    <property type="entry name" value="Glutathione_peroxidase"/>
</dbReference>
<dbReference type="Gene3D" id="3.40.30.10">
    <property type="entry name" value="Glutaredoxin"/>
    <property type="match status" value="1"/>
</dbReference>